<proteinExistence type="predicted"/>
<name>A0A0T5NUN6_9RHOB</name>
<dbReference type="Proteomes" id="UP000051295">
    <property type="component" value="Unassembled WGS sequence"/>
</dbReference>
<dbReference type="AlphaFoldDB" id="A0A0T5NUN6"/>
<organism evidence="1 2">
    <name type="scientific">Roseovarius atlanticus</name>
    <dbReference type="NCBI Taxonomy" id="1641875"/>
    <lineage>
        <taxon>Bacteria</taxon>
        <taxon>Pseudomonadati</taxon>
        <taxon>Pseudomonadota</taxon>
        <taxon>Alphaproteobacteria</taxon>
        <taxon>Rhodobacterales</taxon>
        <taxon>Roseobacteraceae</taxon>
        <taxon>Roseovarius</taxon>
    </lineage>
</organism>
<dbReference type="EMBL" id="LAXJ01000009">
    <property type="protein sequence ID" value="KRS12651.1"/>
    <property type="molecule type" value="Genomic_DNA"/>
</dbReference>
<sequence length="280" mass="30722">MANLLSRSTTPKTHVRSFIIGNSLVNHEAGRGSDLTSVPYWLARLARQDGNTYAMAGTYTALRDFQDIGPEANWAFDGVTNAWNADGRVSFADADFTSVQINPLNYVQWRGPTEPYWDDNGTPVGAALEVIDVVTAAEPGIEVLIYEGWADMGPFVSGDFPPSAREFAKYHAYNLGEYHDWYLEYVRELKAARPDVSIRLIPVSSVLSTLLTQSPLNQLSPTDLYEDDAPHGTPTKYFLASLVTYVGTYGKLPPTDFAVPPSVHPLVRSNYAEIVAALGG</sequence>
<evidence type="ECO:0000313" key="2">
    <source>
        <dbReference type="Proteomes" id="UP000051295"/>
    </source>
</evidence>
<keyword evidence="2" id="KW-1185">Reference proteome</keyword>
<accession>A0A0T5NUN6</accession>
<dbReference type="PATRIC" id="fig|1641875.4.peg.4461"/>
<evidence type="ECO:0008006" key="3">
    <source>
        <dbReference type="Google" id="ProtNLM"/>
    </source>
</evidence>
<reference evidence="1 2" key="1">
    <citation type="submission" date="2015-04" db="EMBL/GenBank/DDBJ databases">
        <title>The draft genome sequence of Roseovarius sp.R12b.</title>
        <authorList>
            <person name="Li G."/>
            <person name="Lai Q."/>
            <person name="Shao Z."/>
            <person name="Yan P."/>
        </authorList>
    </citation>
    <scope>NUCLEOTIDE SEQUENCE [LARGE SCALE GENOMIC DNA]</scope>
    <source>
        <strain evidence="1 2">R12B</strain>
    </source>
</reference>
<evidence type="ECO:0000313" key="1">
    <source>
        <dbReference type="EMBL" id="KRS12651.1"/>
    </source>
</evidence>
<dbReference type="STRING" id="1641875.XM53_10220"/>
<protein>
    <recommendedName>
        <fullName evidence="3">SGNH hydrolase-type esterase domain-containing protein</fullName>
    </recommendedName>
</protein>
<comment type="caution">
    <text evidence="1">The sequence shown here is derived from an EMBL/GenBank/DDBJ whole genome shotgun (WGS) entry which is preliminary data.</text>
</comment>
<gene>
    <name evidence="1" type="ORF">XM53_10220</name>
</gene>